<keyword evidence="3" id="KW-1185">Reference proteome</keyword>
<feature type="compositionally biased region" description="Basic residues" evidence="1">
    <location>
        <begin position="121"/>
        <end position="130"/>
    </location>
</feature>
<evidence type="ECO:0000256" key="1">
    <source>
        <dbReference type="SAM" id="MobiDB-lite"/>
    </source>
</evidence>
<sequence>MRDIHIILITTRIVARSAAPSSKCGKKEKKYVSLILFVLHALSPRCAQCRPGTTAVANPRRGAAALLAFSRRPSAVPRLVARAPPPRSPSPPLLVNLRHAPPPHPGEAAAIPLRCPASSTGRHRRRRPRCQCRLPNPPLARLLLHATAHIHHLHAEIHQGGGQRRPGWSGRGKGAGASADDGAGGRSRPNPPLGCLWSDPTPAAGRSRRWGSRGGEPGRRAVTDRRRGRRARGRGRRPAAGEEGEGHGAAVRHAWLTFRSLANTCPRIPVC</sequence>
<protein>
    <submittedName>
        <fullName evidence="2">Uncharacterized protein</fullName>
    </submittedName>
</protein>
<feature type="compositionally biased region" description="Basic residues" evidence="1">
    <location>
        <begin position="226"/>
        <end position="237"/>
    </location>
</feature>
<evidence type="ECO:0000313" key="3">
    <source>
        <dbReference type="Proteomes" id="UP000823388"/>
    </source>
</evidence>
<proteinExistence type="predicted"/>
<feature type="compositionally biased region" description="Gly residues" evidence="1">
    <location>
        <begin position="159"/>
        <end position="175"/>
    </location>
</feature>
<evidence type="ECO:0000313" key="2">
    <source>
        <dbReference type="EMBL" id="KAG2642462.1"/>
    </source>
</evidence>
<feature type="compositionally biased region" description="Basic and acidic residues" evidence="1">
    <location>
        <begin position="216"/>
        <end position="225"/>
    </location>
</feature>
<accession>A0A8T0W2B7</accession>
<feature type="region of interest" description="Disordered" evidence="1">
    <location>
        <begin position="156"/>
        <end position="248"/>
    </location>
</feature>
<dbReference type="Proteomes" id="UP000823388">
    <property type="component" value="Chromosome 2K"/>
</dbReference>
<comment type="caution">
    <text evidence="2">The sequence shown here is derived from an EMBL/GenBank/DDBJ whole genome shotgun (WGS) entry which is preliminary data.</text>
</comment>
<dbReference type="AlphaFoldDB" id="A0A8T0W2B7"/>
<dbReference type="EMBL" id="CM029039">
    <property type="protein sequence ID" value="KAG2642462.1"/>
    <property type="molecule type" value="Genomic_DNA"/>
</dbReference>
<name>A0A8T0W2B7_PANVG</name>
<organism evidence="2 3">
    <name type="scientific">Panicum virgatum</name>
    <name type="common">Blackwell switchgrass</name>
    <dbReference type="NCBI Taxonomy" id="38727"/>
    <lineage>
        <taxon>Eukaryota</taxon>
        <taxon>Viridiplantae</taxon>
        <taxon>Streptophyta</taxon>
        <taxon>Embryophyta</taxon>
        <taxon>Tracheophyta</taxon>
        <taxon>Spermatophyta</taxon>
        <taxon>Magnoliopsida</taxon>
        <taxon>Liliopsida</taxon>
        <taxon>Poales</taxon>
        <taxon>Poaceae</taxon>
        <taxon>PACMAD clade</taxon>
        <taxon>Panicoideae</taxon>
        <taxon>Panicodae</taxon>
        <taxon>Paniceae</taxon>
        <taxon>Panicinae</taxon>
        <taxon>Panicum</taxon>
        <taxon>Panicum sect. Hiantes</taxon>
    </lineage>
</organism>
<gene>
    <name evidence="2" type="ORF">PVAP13_2KG271760</name>
</gene>
<reference evidence="2" key="1">
    <citation type="submission" date="2020-05" db="EMBL/GenBank/DDBJ databases">
        <title>WGS assembly of Panicum virgatum.</title>
        <authorList>
            <person name="Lovell J.T."/>
            <person name="Jenkins J."/>
            <person name="Shu S."/>
            <person name="Juenger T.E."/>
            <person name="Schmutz J."/>
        </authorList>
    </citation>
    <scope>NUCLEOTIDE SEQUENCE</scope>
    <source>
        <strain evidence="2">AP13</strain>
    </source>
</reference>
<feature type="region of interest" description="Disordered" evidence="1">
    <location>
        <begin position="106"/>
        <end position="132"/>
    </location>
</feature>